<dbReference type="SMART" id="SM00422">
    <property type="entry name" value="HTH_MERR"/>
    <property type="match status" value="1"/>
</dbReference>
<dbReference type="CDD" id="cd04765">
    <property type="entry name" value="HTH_MlrA-like_sg2"/>
    <property type="match status" value="1"/>
</dbReference>
<dbReference type="RefSeq" id="WP_092052634.1">
    <property type="nucleotide sequence ID" value="NZ_FOJJ01000001.1"/>
</dbReference>
<feature type="region of interest" description="Disordered" evidence="2">
    <location>
        <begin position="80"/>
        <end position="99"/>
    </location>
</feature>
<evidence type="ECO:0000313" key="5">
    <source>
        <dbReference type="Proteomes" id="UP000317155"/>
    </source>
</evidence>
<evidence type="ECO:0000259" key="3">
    <source>
        <dbReference type="PROSITE" id="PS50937"/>
    </source>
</evidence>
<dbReference type="PANTHER" id="PTHR30204">
    <property type="entry name" value="REDOX-CYCLING DRUG-SENSING TRANSCRIPTIONAL ACTIVATOR SOXR"/>
    <property type="match status" value="1"/>
</dbReference>
<dbReference type="InterPro" id="IPR009061">
    <property type="entry name" value="DNA-bd_dom_put_sf"/>
</dbReference>
<feature type="domain" description="HTH merR-type" evidence="3">
    <location>
        <begin position="10"/>
        <end position="80"/>
    </location>
</feature>
<proteinExistence type="predicted"/>
<dbReference type="InterPro" id="IPR000551">
    <property type="entry name" value="MerR-type_HTH_dom"/>
</dbReference>
<dbReference type="GO" id="GO:0003700">
    <property type="term" value="F:DNA-binding transcription factor activity"/>
    <property type="evidence" value="ECO:0007669"/>
    <property type="project" value="InterPro"/>
</dbReference>
<sequence>MTAEIPDKLYFKIGEVAEITGIKAHVLRYWEAEFPVFSPQKSRSNQRLYRRRDIETALLIKDLLHRQRLTIAGAKKILNRKTAGGGDAPPPVQSAKNRRIIDEIRRDLERLRDSLSSTPDSH</sequence>
<dbReference type="PROSITE" id="PS50937">
    <property type="entry name" value="HTH_MERR_2"/>
    <property type="match status" value="1"/>
</dbReference>
<dbReference type="AlphaFoldDB" id="A0A550JKU9"/>
<dbReference type="Pfam" id="PF13411">
    <property type="entry name" value="MerR_1"/>
    <property type="match status" value="1"/>
</dbReference>
<comment type="caution">
    <text evidence="4">The sequence shown here is derived from an EMBL/GenBank/DDBJ whole genome shotgun (WGS) entry which is preliminary data.</text>
</comment>
<organism evidence="4 5">
    <name type="scientific">Trichloromonas acetexigens</name>
    <dbReference type="NCBI Taxonomy" id="38815"/>
    <lineage>
        <taxon>Bacteria</taxon>
        <taxon>Pseudomonadati</taxon>
        <taxon>Thermodesulfobacteriota</taxon>
        <taxon>Desulfuromonadia</taxon>
        <taxon>Desulfuromonadales</taxon>
        <taxon>Trichloromonadaceae</taxon>
        <taxon>Trichloromonas</taxon>
    </lineage>
</organism>
<dbReference type="EMBL" id="VJVV01000001">
    <property type="protein sequence ID" value="TRO83844.1"/>
    <property type="molecule type" value="Genomic_DNA"/>
</dbReference>
<dbReference type="InterPro" id="IPR047057">
    <property type="entry name" value="MerR_fam"/>
</dbReference>
<dbReference type="OrthoDB" id="9810140at2"/>
<dbReference type="SUPFAM" id="SSF46955">
    <property type="entry name" value="Putative DNA-binding domain"/>
    <property type="match status" value="1"/>
</dbReference>
<name>A0A550JKU9_9BACT</name>
<keyword evidence="5" id="KW-1185">Reference proteome</keyword>
<evidence type="ECO:0000313" key="4">
    <source>
        <dbReference type="EMBL" id="TRO83844.1"/>
    </source>
</evidence>
<reference evidence="4 5" key="1">
    <citation type="submission" date="2019-07" db="EMBL/GenBank/DDBJ databases">
        <title>Insights of Desulfuromonas acetexigens electromicrobiology.</title>
        <authorList>
            <person name="Katuri K."/>
            <person name="Sapireddy V."/>
            <person name="Shaw D.R."/>
            <person name="Saikaly P."/>
        </authorList>
    </citation>
    <scope>NUCLEOTIDE SEQUENCE [LARGE SCALE GENOMIC DNA]</scope>
    <source>
        <strain evidence="4 5">2873</strain>
    </source>
</reference>
<gene>
    <name evidence="4" type="ORF">FL622_01280</name>
</gene>
<accession>A0A550JKU9</accession>
<keyword evidence="1" id="KW-0238">DNA-binding</keyword>
<dbReference type="GO" id="GO:0003677">
    <property type="term" value="F:DNA binding"/>
    <property type="evidence" value="ECO:0007669"/>
    <property type="project" value="UniProtKB-KW"/>
</dbReference>
<dbReference type="Gene3D" id="1.10.1660.10">
    <property type="match status" value="1"/>
</dbReference>
<dbReference type="PANTHER" id="PTHR30204:SF15">
    <property type="entry name" value="BLL5018 PROTEIN"/>
    <property type="match status" value="1"/>
</dbReference>
<dbReference type="Proteomes" id="UP000317155">
    <property type="component" value="Unassembled WGS sequence"/>
</dbReference>
<protein>
    <submittedName>
        <fullName evidence="4">MerR family transcriptional regulator</fullName>
    </submittedName>
</protein>
<evidence type="ECO:0000256" key="1">
    <source>
        <dbReference type="ARBA" id="ARBA00023125"/>
    </source>
</evidence>
<evidence type="ECO:0000256" key="2">
    <source>
        <dbReference type="SAM" id="MobiDB-lite"/>
    </source>
</evidence>